<dbReference type="GO" id="GO:0005524">
    <property type="term" value="F:ATP binding"/>
    <property type="evidence" value="ECO:0007669"/>
    <property type="project" value="UniProtKB-UniRule"/>
</dbReference>
<dbReference type="GO" id="GO:0015937">
    <property type="term" value="P:coenzyme A biosynthetic process"/>
    <property type="evidence" value="ECO:0007669"/>
    <property type="project" value="UniProtKB-UniRule"/>
</dbReference>
<dbReference type="Pfam" id="PF01121">
    <property type="entry name" value="CoaE"/>
    <property type="match status" value="1"/>
</dbReference>
<evidence type="ECO:0000313" key="11">
    <source>
        <dbReference type="Proteomes" id="UP000018895"/>
    </source>
</evidence>
<comment type="caution">
    <text evidence="10">The sequence shown here is derived from an EMBL/GenBank/DDBJ whole genome shotgun (WGS) entry which is preliminary data.</text>
</comment>
<dbReference type="STRING" id="1236971.JCM9152_1526"/>
<evidence type="ECO:0000313" key="10">
    <source>
        <dbReference type="EMBL" id="GAE30129.1"/>
    </source>
</evidence>
<sequence length="199" mass="22676">MFIGLTGGIASGKSTVSKMMQGLGLPIIDADLIAREVVEPNSVGLRLIVERFGEVVLAENGTLNRAQLGQIIFANPTKRIQLNDLIHPLIRERMNERKEQLLAAGRSTIVYDIPLLYESELFHLVDNVLLVYVDQETQLKRLMKRNQLSEREALERIQSQMSLEQKKERADAIIDNTRTLAETHHQLISILQNWHVLFE</sequence>
<accession>W4QFK7</accession>
<gene>
    <name evidence="8" type="primary">coaE</name>
    <name evidence="10" type="ORF">JCM9152_1526</name>
</gene>
<dbReference type="PANTHER" id="PTHR10695">
    <property type="entry name" value="DEPHOSPHO-COA KINASE-RELATED"/>
    <property type="match status" value="1"/>
</dbReference>
<dbReference type="SUPFAM" id="SSF52540">
    <property type="entry name" value="P-loop containing nucleoside triphosphate hydrolases"/>
    <property type="match status" value="1"/>
</dbReference>
<dbReference type="PROSITE" id="PS51219">
    <property type="entry name" value="DPCK"/>
    <property type="match status" value="1"/>
</dbReference>
<name>W4QFK7_9BACI</name>
<protein>
    <recommendedName>
        <fullName evidence="8 9">Dephospho-CoA kinase</fullName>
        <ecNumber evidence="8 9">2.7.1.24</ecNumber>
    </recommendedName>
    <alternativeName>
        <fullName evidence="8">Dephosphocoenzyme A kinase</fullName>
    </alternativeName>
</protein>
<evidence type="ECO:0000256" key="7">
    <source>
        <dbReference type="ARBA" id="ARBA00022993"/>
    </source>
</evidence>
<comment type="subcellular location">
    <subcellularLocation>
        <location evidence="8">Cytoplasm</location>
    </subcellularLocation>
</comment>
<dbReference type="Gene3D" id="3.40.50.300">
    <property type="entry name" value="P-loop containing nucleotide triphosphate hydrolases"/>
    <property type="match status" value="1"/>
</dbReference>
<evidence type="ECO:0000256" key="6">
    <source>
        <dbReference type="ARBA" id="ARBA00022840"/>
    </source>
</evidence>
<organism evidence="10 11">
    <name type="scientific">Halalkalibacter hemicellulosilyticusJCM 9152</name>
    <dbReference type="NCBI Taxonomy" id="1236971"/>
    <lineage>
        <taxon>Bacteria</taxon>
        <taxon>Bacillati</taxon>
        <taxon>Bacillota</taxon>
        <taxon>Bacilli</taxon>
        <taxon>Bacillales</taxon>
        <taxon>Bacillaceae</taxon>
        <taxon>Halalkalibacter</taxon>
    </lineage>
</organism>
<dbReference type="Proteomes" id="UP000018895">
    <property type="component" value="Unassembled WGS sequence"/>
</dbReference>
<dbReference type="NCBIfam" id="TIGR00152">
    <property type="entry name" value="dephospho-CoA kinase"/>
    <property type="match status" value="1"/>
</dbReference>
<comment type="pathway">
    <text evidence="8">Cofactor biosynthesis; coenzyme A biosynthesis; CoA from (R)-pantothenate: step 5/5.</text>
</comment>
<evidence type="ECO:0000256" key="2">
    <source>
        <dbReference type="ARBA" id="ARBA00022490"/>
    </source>
</evidence>
<dbReference type="EMBL" id="BAUU01000009">
    <property type="protein sequence ID" value="GAE30129.1"/>
    <property type="molecule type" value="Genomic_DNA"/>
</dbReference>
<evidence type="ECO:0000256" key="3">
    <source>
        <dbReference type="ARBA" id="ARBA00022679"/>
    </source>
</evidence>
<evidence type="ECO:0000256" key="5">
    <source>
        <dbReference type="ARBA" id="ARBA00022777"/>
    </source>
</evidence>
<dbReference type="EC" id="2.7.1.24" evidence="8 9"/>
<evidence type="ECO:0000256" key="8">
    <source>
        <dbReference type="HAMAP-Rule" id="MF_00376"/>
    </source>
</evidence>
<dbReference type="RefSeq" id="WP_035342500.1">
    <property type="nucleotide sequence ID" value="NZ_BAUU01000009.1"/>
</dbReference>
<comment type="catalytic activity">
    <reaction evidence="8">
        <text>3'-dephospho-CoA + ATP = ADP + CoA + H(+)</text>
        <dbReference type="Rhea" id="RHEA:18245"/>
        <dbReference type="ChEBI" id="CHEBI:15378"/>
        <dbReference type="ChEBI" id="CHEBI:30616"/>
        <dbReference type="ChEBI" id="CHEBI:57287"/>
        <dbReference type="ChEBI" id="CHEBI:57328"/>
        <dbReference type="ChEBI" id="CHEBI:456216"/>
        <dbReference type="EC" id="2.7.1.24"/>
    </reaction>
</comment>
<proteinExistence type="inferred from homology"/>
<dbReference type="CDD" id="cd02022">
    <property type="entry name" value="DPCK"/>
    <property type="match status" value="1"/>
</dbReference>
<keyword evidence="4 8" id="KW-0547">Nucleotide-binding</keyword>
<dbReference type="InterPro" id="IPR001977">
    <property type="entry name" value="Depp_CoAkinase"/>
</dbReference>
<dbReference type="AlphaFoldDB" id="W4QFK7"/>
<dbReference type="PANTHER" id="PTHR10695:SF46">
    <property type="entry name" value="BIFUNCTIONAL COENZYME A SYNTHASE-RELATED"/>
    <property type="match status" value="1"/>
</dbReference>
<dbReference type="UniPathway" id="UPA00241">
    <property type="reaction ID" value="UER00356"/>
</dbReference>
<reference evidence="10" key="1">
    <citation type="journal article" date="2014" name="Genome Announc.">
        <title>Draft Genome Sequences of Three Alkaliphilic Bacillus Strains, Bacillus wakoensis JCM 9140T, Bacillus akibai JCM 9157T, and Bacillus hemicellulosilyticus JCM 9152T.</title>
        <authorList>
            <person name="Yuki M."/>
            <person name="Oshima K."/>
            <person name="Suda W."/>
            <person name="Oshida Y."/>
            <person name="Kitamura K."/>
            <person name="Iida T."/>
            <person name="Hattori M."/>
            <person name="Ohkuma M."/>
        </authorList>
    </citation>
    <scope>NUCLEOTIDE SEQUENCE [LARGE SCALE GENOMIC DNA]</scope>
    <source>
        <strain evidence="10">JCM 9152</strain>
    </source>
</reference>
<keyword evidence="2 8" id="KW-0963">Cytoplasm</keyword>
<keyword evidence="3 8" id="KW-0808">Transferase</keyword>
<dbReference type="GO" id="GO:0004140">
    <property type="term" value="F:dephospho-CoA kinase activity"/>
    <property type="evidence" value="ECO:0007669"/>
    <property type="project" value="UniProtKB-UniRule"/>
</dbReference>
<dbReference type="InterPro" id="IPR027417">
    <property type="entry name" value="P-loop_NTPase"/>
</dbReference>
<comment type="similarity">
    <text evidence="1 8">Belongs to the CoaE family.</text>
</comment>
<dbReference type="OrthoDB" id="9812943at2"/>
<feature type="binding site" evidence="8">
    <location>
        <begin position="10"/>
        <end position="15"/>
    </location>
    <ligand>
        <name>ATP</name>
        <dbReference type="ChEBI" id="CHEBI:30616"/>
    </ligand>
</feature>
<keyword evidence="6 8" id="KW-0067">ATP-binding</keyword>
<dbReference type="FunFam" id="3.40.50.300:FF:000991">
    <property type="entry name" value="Dephospho-CoA kinase"/>
    <property type="match status" value="1"/>
</dbReference>
<comment type="function">
    <text evidence="8">Catalyzes the phosphorylation of the 3'-hydroxyl group of dephosphocoenzyme A to form coenzyme A.</text>
</comment>
<evidence type="ECO:0000256" key="1">
    <source>
        <dbReference type="ARBA" id="ARBA00009018"/>
    </source>
</evidence>
<keyword evidence="5 8" id="KW-0418">Kinase</keyword>
<evidence type="ECO:0000256" key="4">
    <source>
        <dbReference type="ARBA" id="ARBA00022741"/>
    </source>
</evidence>
<evidence type="ECO:0000256" key="9">
    <source>
        <dbReference type="NCBIfam" id="TIGR00152"/>
    </source>
</evidence>
<keyword evidence="7 8" id="KW-0173">Coenzyme A biosynthesis</keyword>
<keyword evidence="11" id="KW-1185">Reference proteome</keyword>
<dbReference type="HAMAP" id="MF_00376">
    <property type="entry name" value="Dephospho_CoA_kinase"/>
    <property type="match status" value="1"/>
</dbReference>
<dbReference type="GO" id="GO:0005737">
    <property type="term" value="C:cytoplasm"/>
    <property type="evidence" value="ECO:0007669"/>
    <property type="project" value="UniProtKB-SubCell"/>
</dbReference>